<gene>
    <name evidence="3" type="ORF">GCM10007103_29540</name>
</gene>
<dbReference type="Pfam" id="PF02469">
    <property type="entry name" value="Fasciclin"/>
    <property type="match status" value="1"/>
</dbReference>
<feature type="compositionally biased region" description="Polar residues" evidence="1">
    <location>
        <begin position="50"/>
        <end position="60"/>
    </location>
</feature>
<dbReference type="InterPro" id="IPR050904">
    <property type="entry name" value="Adhesion/Biosynth-related"/>
</dbReference>
<dbReference type="PANTHER" id="PTHR10900">
    <property type="entry name" value="PERIOSTIN-RELATED"/>
    <property type="match status" value="1"/>
</dbReference>
<dbReference type="SMART" id="SM00554">
    <property type="entry name" value="FAS1"/>
    <property type="match status" value="1"/>
</dbReference>
<evidence type="ECO:0000313" key="4">
    <source>
        <dbReference type="Proteomes" id="UP000610456"/>
    </source>
</evidence>
<comment type="caution">
    <text evidence="3">The sequence shown here is derived from an EMBL/GenBank/DDBJ whole genome shotgun (WGS) entry which is preliminary data.</text>
</comment>
<keyword evidence="4" id="KW-1185">Reference proteome</keyword>
<evidence type="ECO:0000259" key="2">
    <source>
        <dbReference type="PROSITE" id="PS50213"/>
    </source>
</evidence>
<sequence>MSITLGLFAVTSCQDNRQTDGNSVDLENYENSGTTEDNAMEQERLERSDSSISSRIGENQDLSTFSQEMIRAELDDDFRQGEGPYTIFAPSNVAYDELSQEGENQFENIDAERAGASMHYLVINDELTSEELKKEIQEANGSYTMKTMQGEELTATLDGETLVLQDASGNTATITEADMDASNGTVHVINRLLRPSDNTQSEAKNQNWNPRNDQLNYEEGDINNNETNAANNRDSSSTSDY</sequence>
<feature type="region of interest" description="Disordered" evidence="1">
    <location>
        <begin position="17"/>
        <end position="60"/>
    </location>
</feature>
<dbReference type="InterPro" id="IPR036378">
    <property type="entry name" value="FAS1_dom_sf"/>
</dbReference>
<evidence type="ECO:0000256" key="1">
    <source>
        <dbReference type="SAM" id="MobiDB-lite"/>
    </source>
</evidence>
<feature type="domain" description="FAS1" evidence="2">
    <location>
        <begin position="49"/>
        <end position="193"/>
    </location>
</feature>
<protein>
    <recommendedName>
        <fullName evidence="2">FAS1 domain-containing protein</fullName>
    </recommendedName>
</protein>
<dbReference type="SUPFAM" id="SSF82153">
    <property type="entry name" value="FAS1 domain"/>
    <property type="match status" value="1"/>
</dbReference>
<accession>A0A918SJ05</accession>
<dbReference type="Gene3D" id="2.30.180.10">
    <property type="entry name" value="FAS1 domain"/>
    <property type="match status" value="1"/>
</dbReference>
<reference evidence="3" key="1">
    <citation type="journal article" date="2014" name="Int. J. Syst. Evol. Microbiol.">
        <title>Complete genome sequence of Corynebacterium casei LMG S-19264T (=DSM 44701T), isolated from a smear-ripened cheese.</title>
        <authorList>
            <consortium name="US DOE Joint Genome Institute (JGI-PGF)"/>
            <person name="Walter F."/>
            <person name="Albersmeier A."/>
            <person name="Kalinowski J."/>
            <person name="Ruckert C."/>
        </authorList>
    </citation>
    <scope>NUCLEOTIDE SEQUENCE</scope>
    <source>
        <strain evidence="3">KCTC 12719</strain>
    </source>
</reference>
<dbReference type="InterPro" id="IPR000782">
    <property type="entry name" value="FAS1_domain"/>
</dbReference>
<dbReference type="AlphaFoldDB" id="A0A918SJ05"/>
<dbReference type="PROSITE" id="PS50213">
    <property type="entry name" value="FAS1"/>
    <property type="match status" value="1"/>
</dbReference>
<proteinExistence type="predicted"/>
<dbReference type="EMBL" id="BMXB01000015">
    <property type="protein sequence ID" value="GHA46510.1"/>
    <property type="molecule type" value="Genomic_DNA"/>
</dbReference>
<organism evidence="3 4">
    <name type="scientific">Salinimicrobium marinum</name>
    <dbReference type="NCBI Taxonomy" id="680283"/>
    <lineage>
        <taxon>Bacteria</taxon>
        <taxon>Pseudomonadati</taxon>
        <taxon>Bacteroidota</taxon>
        <taxon>Flavobacteriia</taxon>
        <taxon>Flavobacteriales</taxon>
        <taxon>Flavobacteriaceae</taxon>
        <taxon>Salinimicrobium</taxon>
    </lineage>
</organism>
<feature type="compositionally biased region" description="Low complexity" evidence="1">
    <location>
        <begin position="223"/>
        <end position="232"/>
    </location>
</feature>
<dbReference type="Proteomes" id="UP000610456">
    <property type="component" value="Unassembled WGS sequence"/>
</dbReference>
<feature type="compositionally biased region" description="Polar residues" evidence="1">
    <location>
        <begin position="196"/>
        <end position="215"/>
    </location>
</feature>
<feature type="region of interest" description="Disordered" evidence="1">
    <location>
        <begin position="195"/>
        <end position="241"/>
    </location>
</feature>
<evidence type="ECO:0000313" key="3">
    <source>
        <dbReference type="EMBL" id="GHA46510.1"/>
    </source>
</evidence>
<name>A0A918SJ05_9FLAO</name>
<reference evidence="3" key="2">
    <citation type="submission" date="2020-09" db="EMBL/GenBank/DDBJ databases">
        <authorList>
            <person name="Sun Q."/>
            <person name="Kim S."/>
        </authorList>
    </citation>
    <scope>NUCLEOTIDE SEQUENCE</scope>
    <source>
        <strain evidence="3">KCTC 12719</strain>
    </source>
</reference>